<evidence type="ECO:0000256" key="7">
    <source>
        <dbReference type="PIRNR" id="PIRNR017300"/>
    </source>
</evidence>
<dbReference type="AlphaFoldDB" id="A0AAW1QP38"/>
<dbReference type="PANTHER" id="PTHR17039:SF0">
    <property type="entry name" value="U3 SMALL NUCLEOLAR RIBONUCLEOPROTEIN PROTEIN MPP10"/>
    <property type="match status" value="1"/>
</dbReference>
<feature type="compositionally biased region" description="Acidic residues" evidence="8">
    <location>
        <begin position="169"/>
        <end position="182"/>
    </location>
</feature>
<feature type="compositionally biased region" description="Basic and acidic residues" evidence="8">
    <location>
        <begin position="506"/>
        <end position="516"/>
    </location>
</feature>
<comment type="caution">
    <text evidence="9">The sequence shown here is derived from an EMBL/GenBank/DDBJ whole genome shotgun (WGS) entry which is preliminary data.</text>
</comment>
<sequence>MSSSHEEETELSALDAFAPDTAVALAAFGTAASAPTAFVQPSAEVSGLARLAAKALYDYAAAYAPAASSSQAAAASALPELHVDGFDAEQIWLQLELQSGPVLKRARRLLRKLGDEPQLLTPETEEALKDVIGGSEDERSSREDSDADLDGDVAGQDLDLDQGQAGNEDGADLDDSGLEDFEGGSSDSGGQPSQACKRKRGEALKPTEDAFMRLDDMERFMEEAEQQAGREGDEDEEDEDFAGFGDGEIEDEEDAELAAVLDNAARLAGKAPPKKLQRGRRRDASDEDDDDEHDGVADMMYEDFFGDRKPQRGQQGRGKARRGAAPDLDDDLAAEHQEADEDRDEDQEDDEDLAAADNGGFEDDAGLDAGEGAEGDELYTAEQLQGLLDGTLDLDTLQPAGGRQINKLGGSAAGGKGGGRGGADNATGEPLSAHERRLQRMQQRIERLQEAAMGEKDWFMRGEADAGARPINSVLEMDLDFERSVKPPPQPTEEATASLEELIRKRVTDHQFDDPPRMVAPPTDKRKTVLELDDKKSAKGLGELYEEEFVQKTTGSVAEDKDERVRAEARALMKALSAKLDALSHFHYAPKPVVEDMTVKADVPALAMEEVAPMVVSEANMRAPEEVFRAGGKGPPKSEAELSREERKRRRAAKKRAGKKHKQQQLGDKRATAVSKGGEANIIGRKSDAALAPASRKKAPQHGRSEFSKSAAVFAKLQDQRNMAAAGIKVAPITDKPAHKASNLKL</sequence>
<feature type="region of interest" description="Disordered" evidence="8">
    <location>
        <begin position="506"/>
        <end position="526"/>
    </location>
</feature>
<evidence type="ECO:0000313" key="10">
    <source>
        <dbReference type="Proteomes" id="UP001489004"/>
    </source>
</evidence>
<feature type="region of interest" description="Disordered" evidence="8">
    <location>
        <begin position="120"/>
        <end position="437"/>
    </location>
</feature>
<reference evidence="9 10" key="1">
    <citation type="journal article" date="2024" name="Nat. Commun.">
        <title>Phylogenomics reveals the evolutionary origins of lichenization in chlorophyte algae.</title>
        <authorList>
            <person name="Puginier C."/>
            <person name="Libourel C."/>
            <person name="Otte J."/>
            <person name="Skaloud P."/>
            <person name="Haon M."/>
            <person name="Grisel S."/>
            <person name="Petersen M."/>
            <person name="Berrin J.G."/>
            <person name="Delaux P.M."/>
            <person name="Dal Grande F."/>
            <person name="Keller J."/>
        </authorList>
    </citation>
    <scope>NUCLEOTIDE SEQUENCE [LARGE SCALE GENOMIC DNA]</scope>
    <source>
        <strain evidence="9 10">SAG 2043</strain>
    </source>
</reference>
<dbReference type="Pfam" id="PF04006">
    <property type="entry name" value="Mpp10"/>
    <property type="match status" value="1"/>
</dbReference>
<dbReference type="GO" id="GO:0032040">
    <property type="term" value="C:small-subunit processome"/>
    <property type="evidence" value="ECO:0007669"/>
    <property type="project" value="TreeGrafter"/>
</dbReference>
<evidence type="ECO:0000256" key="4">
    <source>
        <dbReference type="ARBA" id="ARBA00023242"/>
    </source>
</evidence>
<evidence type="ECO:0000256" key="3">
    <source>
        <dbReference type="ARBA" id="ARBA00022552"/>
    </source>
</evidence>
<name>A0AAW1QP38_9CHLO</name>
<keyword evidence="2 7" id="KW-0690">Ribosome biogenesis</keyword>
<gene>
    <name evidence="9" type="ORF">WJX72_001624</name>
</gene>
<dbReference type="EMBL" id="JALJOR010000002">
    <property type="protein sequence ID" value="KAK9823286.1"/>
    <property type="molecule type" value="Genomic_DNA"/>
</dbReference>
<evidence type="ECO:0000256" key="6">
    <source>
        <dbReference type="ARBA" id="ARBA00029455"/>
    </source>
</evidence>
<dbReference type="GO" id="GO:0006364">
    <property type="term" value="P:rRNA processing"/>
    <property type="evidence" value="ECO:0007669"/>
    <property type="project" value="UniProtKB-KW"/>
</dbReference>
<comment type="function">
    <text evidence="7">Involved in nucleolar processing of pre-18S ribosomal RNA.</text>
</comment>
<feature type="region of interest" description="Disordered" evidence="8">
    <location>
        <begin position="626"/>
        <end position="708"/>
    </location>
</feature>
<feature type="compositionally biased region" description="Low complexity" evidence="8">
    <location>
        <begin position="183"/>
        <end position="194"/>
    </location>
</feature>
<feature type="compositionally biased region" description="Low complexity" evidence="8">
    <location>
        <begin position="383"/>
        <end position="398"/>
    </location>
</feature>
<feature type="compositionally biased region" description="Basic residues" evidence="8">
    <location>
        <begin position="272"/>
        <end position="281"/>
    </location>
</feature>
<feature type="compositionally biased region" description="Acidic residues" evidence="8">
    <location>
        <begin position="232"/>
        <end position="256"/>
    </location>
</feature>
<comment type="similarity">
    <text evidence="6 7">Belongs to the MPP10 family.</text>
</comment>
<proteinExistence type="inferred from homology"/>
<feature type="compositionally biased region" description="Basic residues" evidence="8">
    <location>
        <begin position="647"/>
        <end position="663"/>
    </location>
</feature>
<dbReference type="GO" id="GO:0034457">
    <property type="term" value="C:Mpp10 complex"/>
    <property type="evidence" value="ECO:0007669"/>
    <property type="project" value="UniProtKB-UniRule"/>
</dbReference>
<dbReference type="Proteomes" id="UP001489004">
    <property type="component" value="Unassembled WGS sequence"/>
</dbReference>
<evidence type="ECO:0000256" key="1">
    <source>
        <dbReference type="ARBA" id="ARBA00004604"/>
    </source>
</evidence>
<dbReference type="GO" id="GO:0005732">
    <property type="term" value="C:sno(s)RNA-containing ribonucleoprotein complex"/>
    <property type="evidence" value="ECO:0007669"/>
    <property type="project" value="UniProtKB-UniRule"/>
</dbReference>
<evidence type="ECO:0000256" key="8">
    <source>
        <dbReference type="SAM" id="MobiDB-lite"/>
    </source>
</evidence>
<comment type="subcellular location">
    <subcellularLocation>
        <location evidence="1 7">Nucleus</location>
        <location evidence="1 7">Nucleolus</location>
    </subcellularLocation>
</comment>
<keyword evidence="10" id="KW-1185">Reference proteome</keyword>
<feature type="compositionally biased region" description="Basic and acidic residues" evidence="8">
    <location>
        <begin position="636"/>
        <end position="646"/>
    </location>
</feature>
<feature type="compositionally biased region" description="Gly residues" evidence="8">
    <location>
        <begin position="411"/>
        <end position="422"/>
    </location>
</feature>
<dbReference type="PIRSF" id="PIRSF017300">
    <property type="entry name" value="snoRNP_Mpp10"/>
    <property type="match status" value="1"/>
</dbReference>
<dbReference type="PANTHER" id="PTHR17039">
    <property type="entry name" value="U3 SMALL NUCLEOLAR RIBONUCLEOPROTEIN PROTEIN MPP10"/>
    <property type="match status" value="1"/>
</dbReference>
<evidence type="ECO:0000313" key="9">
    <source>
        <dbReference type="EMBL" id="KAK9823286.1"/>
    </source>
</evidence>
<dbReference type="InterPro" id="IPR012173">
    <property type="entry name" value="Mpp10"/>
</dbReference>
<accession>A0AAW1QP38</accession>
<keyword evidence="3 7" id="KW-0698">rRNA processing</keyword>
<evidence type="ECO:0000256" key="5">
    <source>
        <dbReference type="ARBA" id="ARBA00023274"/>
    </source>
</evidence>
<feature type="compositionally biased region" description="Acidic residues" evidence="8">
    <location>
        <begin position="327"/>
        <end position="379"/>
    </location>
</feature>
<feature type="compositionally biased region" description="Basic and acidic residues" evidence="8">
    <location>
        <begin position="201"/>
        <end position="222"/>
    </location>
</feature>
<keyword evidence="5 7" id="KW-0687">Ribonucleoprotein</keyword>
<evidence type="ECO:0000256" key="2">
    <source>
        <dbReference type="ARBA" id="ARBA00022517"/>
    </source>
</evidence>
<protein>
    <recommendedName>
        <fullName evidence="7">U3 small nucleolar ribonucleoprotein protein MPP10</fullName>
    </recommendedName>
</protein>
<organism evidence="9 10">
    <name type="scientific">[Myrmecia] bisecta</name>
    <dbReference type="NCBI Taxonomy" id="41462"/>
    <lineage>
        <taxon>Eukaryota</taxon>
        <taxon>Viridiplantae</taxon>
        <taxon>Chlorophyta</taxon>
        <taxon>core chlorophytes</taxon>
        <taxon>Trebouxiophyceae</taxon>
        <taxon>Trebouxiales</taxon>
        <taxon>Trebouxiaceae</taxon>
        <taxon>Myrmecia</taxon>
    </lineage>
</organism>
<keyword evidence="4 7" id="KW-0539">Nucleus</keyword>